<gene>
    <name evidence="1" type="ORF">A2678_01165</name>
</gene>
<organism evidence="1 2">
    <name type="scientific">Candidatus Kaiserbacteria bacterium RIFCSPHIGHO2_01_FULL_53_31</name>
    <dbReference type="NCBI Taxonomy" id="1798481"/>
    <lineage>
        <taxon>Bacteria</taxon>
        <taxon>Candidatus Kaiseribacteriota</taxon>
    </lineage>
</organism>
<name>A0A1F6CIL9_9BACT</name>
<evidence type="ECO:0000313" key="2">
    <source>
        <dbReference type="Proteomes" id="UP000178815"/>
    </source>
</evidence>
<protein>
    <submittedName>
        <fullName evidence="1">Uncharacterized protein</fullName>
    </submittedName>
</protein>
<dbReference type="AlphaFoldDB" id="A0A1F6CIL9"/>
<comment type="caution">
    <text evidence="1">The sequence shown here is derived from an EMBL/GenBank/DDBJ whole genome shotgun (WGS) entry which is preliminary data.</text>
</comment>
<dbReference type="Proteomes" id="UP000178815">
    <property type="component" value="Unassembled WGS sequence"/>
</dbReference>
<accession>A0A1F6CIL9</accession>
<evidence type="ECO:0000313" key="1">
    <source>
        <dbReference type="EMBL" id="OGG49059.1"/>
    </source>
</evidence>
<sequence length="89" mass="10068">MEQLGNIGSEVGRAAKWHGKDPQRFDHAVEQALMLIDLTQRDQRWKGRLDELAIAKEVFSDAVLGGTEYGSTLEDMEHYFMPYALAARS</sequence>
<proteinExistence type="predicted"/>
<dbReference type="STRING" id="1798481.A2678_01165"/>
<reference evidence="1 2" key="1">
    <citation type="journal article" date="2016" name="Nat. Commun.">
        <title>Thousands of microbial genomes shed light on interconnected biogeochemical processes in an aquifer system.</title>
        <authorList>
            <person name="Anantharaman K."/>
            <person name="Brown C.T."/>
            <person name="Hug L.A."/>
            <person name="Sharon I."/>
            <person name="Castelle C.J."/>
            <person name="Probst A.J."/>
            <person name="Thomas B.C."/>
            <person name="Singh A."/>
            <person name="Wilkins M.J."/>
            <person name="Karaoz U."/>
            <person name="Brodie E.L."/>
            <person name="Williams K.H."/>
            <person name="Hubbard S.S."/>
            <person name="Banfield J.F."/>
        </authorList>
    </citation>
    <scope>NUCLEOTIDE SEQUENCE [LARGE SCALE GENOMIC DNA]</scope>
</reference>
<dbReference type="EMBL" id="MFKU01000005">
    <property type="protein sequence ID" value="OGG49059.1"/>
    <property type="molecule type" value="Genomic_DNA"/>
</dbReference>